<sequence>MASATMSENFSAGYGGGYGVGSSGGAPSNQACAACKHQRRKCTENCPLAPFFPSEQSRRFQAVHKVFGVCNVLKILKRLDTRAEKQRAVESLCWEAECRERFPVDGCLGALNQLKMEFGKEKEHLETELQRARRQVESYARLYQHYTQQQHYGMNLQHINNNNPAVYNQYPMSQPPLNYYHGTALQQGGAGLSVEELLGVDDNEGGVQQPDVMVPQNLMYSMISSDTQPTTLVTQQQKTKTELPSA</sequence>
<protein>
    <recommendedName>
        <fullName evidence="4">LOB domain-containing protein</fullName>
    </recommendedName>
</protein>
<dbReference type="InterPro" id="IPR004883">
    <property type="entry name" value="LOB"/>
</dbReference>
<proteinExistence type="inferred from homology"/>
<dbReference type="AlphaFoldDB" id="A0AA38GYA4"/>
<feature type="region of interest" description="Disordered" evidence="3">
    <location>
        <begin position="225"/>
        <end position="246"/>
    </location>
</feature>
<dbReference type="EMBL" id="JAHRHJ020000001">
    <property type="protein sequence ID" value="KAH9330017.1"/>
    <property type="molecule type" value="Genomic_DNA"/>
</dbReference>
<name>A0AA38GYA4_TAXCH</name>
<dbReference type="PANTHER" id="PTHR31301">
    <property type="entry name" value="LOB DOMAIN-CONTAINING PROTEIN 4-RELATED"/>
    <property type="match status" value="1"/>
</dbReference>
<evidence type="ECO:0000313" key="7">
    <source>
        <dbReference type="Proteomes" id="UP000824469"/>
    </source>
</evidence>
<organism evidence="6 7">
    <name type="scientific">Taxus chinensis</name>
    <name type="common">Chinese yew</name>
    <name type="synonym">Taxus wallichiana var. chinensis</name>
    <dbReference type="NCBI Taxonomy" id="29808"/>
    <lineage>
        <taxon>Eukaryota</taxon>
        <taxon>Viridiplantae</taxon>
        <taxon>Streptophyta</taxon>
        <taxon>Embryophyta</taxon>
        <taxon>Tracheophyta</taxon>
        <taxon>Spermatophyta</taxon>
        <taxon>Pinopsida</taxon>
        <taxon>Pinidae</taxon>
        <taxon>Conifers II</taxon>
        <taxon>Cupressales</taxon>
        <taxon>Taxaceae</taxon>
        <taxon>Taxus</taxon>
    </lineage>
</organism>
<evidence type="ECO:0000313" key="5">
    <source>
        <dbReference type="EMBL" id="KAH9310928.1"/>
    </source>
</evidence>
<dbReference type="OMA" id="SSCAMAN"/>
<feature type="domain" description="LOB" evidence="4">
    <location>
        <begin position="30"/>
        <end position="132"/>
    </location>
</feature>
<keyword evidence="7" id="KW-1185">Reference proteome</keyword>
<feature type="coiled-coil region" evidence="2">
    <location>
        <begin position="115"/>
        <end position="149"/>
    </location>
</feature>
<dbReference type="Pfam" id="PF03195">
    <property type="entry name" value="LOB"/>
    <property type="match status" value="1"/>
</dbReference>
<feature type="compositionally biased region" description="Low complexity" evidence="3">
    <location>
        <begin position="227"/>
        <end position="238"/>
    </location>
</feature>
<evidence type="ECO:0000259" key="4">
    <source>
        <dbReference type="PROSITE" id="PS50891"/>
    </source>
</evidence>
<comment type="similarity">
    <text evidence="1">Belongs to the LOB domain-containing protein family.</text>
</comment>
<evidence type="ECO:0000313" key="6">
    <source>
        <dbReference type="EMBL" id="KAH9330017.1"/>
    </source>
</evidence>
<keyword evidence="2" id="KW-0175">Coiled coil</keyword>
<gene>
    <name evidence="6" type="ORF">KI387_002125</name>
    <name evidence="5" type="ORF">KI387_025963</name>
</gene>
<accession>A0AA38GYA4</accession>
<reference evidence="6 7" key="1">
    <citation type="journal article" date="2021" name="Nat. Plants">
        <title>The Taxus genome provides insights into paclitaxel biosynthesis.</title>
        <authorList>
            <person name="Xiong X."/>
            <person name="Gou J."/>
            <person name="Liao Q."/>
            <person name="Li Y."/>
            <person name="Zhou Q."/>
            <person name="Bi G."/>
            <person name="Li C."/>
            <person name="Du R."/>
            <person name="Wang X."/>
            <person name="Sun T."/>
            <person name="Guo L."/>
            <person name="Liang H."/>
            <person name="Lu P."/>
            <person name="Wu Y."/>
            <person name="Zhang Z."/>
            <person name="Ro D.K."/>
            <person name="Shang Y."/>
            <person name="Huang S."/>
            <person name="Yan J."/>
        </authorList>
    </citation>
    <scope>NUCLEOTIDE SEQUENCE [LARGE SCALE GENOMIC DNA]</scope>
    <source>
        <strain evidence="6">Ta-2019</strain>
    </source>
</reference>
<dbReference type="PANTHER" id="PTHR31301:SF19">
    <property type="entry name" value="LOB DOMAIN-CONTAINING PROTEIN 2"/>
    <property type="match status" value="1"/>
</dbReference>
<evidence type="ECO:0000256" key="1">
    <source>
        <dbReference type="ARBA" id="ARBA00005474"/>
    </source>
</evidence>
<evidence type="ECO:0000256" key="2">
    <source>
        <dbReference type="SAM" id="Coils"/>
    </source>
</evidence>
<dbReference type="PROSITE" id="PS50891">
    <property type="entry name" value="LOB"/>
    <property type="match status" value="1"/>
</dbReference>
<dbReference type="EMBL" id="JAHRHJ020000006">
    <property type="protein sequence ID" value="KAH9310928.1"/>
    <property type="molecule type" value="Genomic_DNA"/>
</dbReference>
<comment type="caution">
    <text evidence="6">The sequence shown here is derived from an EMBL/GenBank/DDBJ whole genome shotgun (WGS) entry which is preliminary data.</text>
</comment>
<dbReference type="Proteomes" id="UP000824469">
    <property type="component" value="Unassembled WGS sequence"/>
</dbReference>
<evidence type="ECO:0000256" key="3">
    <source>
        <dbReference type="SAM" id="MobiDB-lite"/>
    </source>
</evidence>